<dbReference type="PANTHER" id="PTHR43584:SF8">
    <property type="entry name" value="N-ACETYLMURAMATE ALPHA-1-PHOSPHATE URIDYLYLTRANSFERASE"/>
    <property type="match status" value="1"/>
</dbReference>
<dbReference type="RefSeq" id="WP_345370137.1">
    <property type="nucleotide sequence ID" value="NZ_BAABKD010000008.1"/>
</dbReference>
<evidence type="ECO:0000256" key="2">
    <source>
        <dbReference type="ARBA" id="ARBA00022695"/>
    </source>
</evidence>
<proteinExistence type="predicted"/>
<dbReference type="Gene3D" id="3.90.550.10">
    <property type="entry name" value="Spore Coat Polysaccharide Biosynthesis Protein SpsA, Chain A"/>
    <property type="match status" value="1"/>
</dbReference>
<dbReference type="CDD" id="cd02523">
    <property type="entry name" value="PC_cytidylyltransferase"/>
    <property type="match status" value="1"/>
</dbReference>
<dbReference type="InterPro" id="IPR029044">
    <property type="entry name" value="Nucleotide-diphossugar_trans"/>
</dbReference>
<dbReference type="GO" id="GO:0016779">
    <property type="term" value="F:nucleotidyltransferase activity"/>
    <property type="evidence" value="ECO:0007669"/>
    <property type="project" value="UniProtKB-KW"/>
</dbReference>
<evidence type="ECO:0000256" key="3">
    <source>
        <dbReference type="ARBA" id="ARBA00022842"/>
    </source>
</evidence>
<organism evidence="5 6">
    <name type="scientific">Paenalcaligenes hermetiae</name>
    <dbReference type="NCBI Taxonomy" id="1157987"/>
    <lineage>
        <taxon>Bacteria</taxon>
        <taxon>Pseudomonadati</taxon>
        <taxon>Pseudomonadota</taxon>
        <taxon>Betaproteobacteria</taxon>
        <taxon>Burkholderiales</taxon>
        <taxon>Alcaligenaceae</taxon>
        <taxon>Paenalcaligenes</taxon>
    </lineage>
</organism>
<accession>A0ABP9M3E5</accession>
<comment type="caution">
    <text evidence="5">The sequence shown here is derived from an EMBL/GenBank/DDBJ whole genome shotgun (WGS) entry which is preliminary data.</text>
</comment>
<evidence type="ECO:0000256" key="1">
    <source>
        <dbReference type="ARBA" id="ARBA00022679"/>
    </source>
</evidence>
<gene>
    <name evidence="5" type="ORF">GCM10023337_10310</name>
</gene>
<reference evidence="6" key="1">
    <citation type="journal article" date="2019" name="Int. J. Syst. Evol. Microbiol.">
        <title>The Global Catalogue of Microorganisms (GCM) 10K type strain sequencing project: providing services to taxonomists for standard genome sequencing and annotation.</title>
        <authorList>
            <consortium name="The Broad Institute Genomics Platform"/>
            <consortium name="The Broad Institute Genome Sequencing Center for Infectious Disease"/>
            <person name="Wu L."/>
            <person name="Ma J."/>
        </authorList>
    </citation>
    <scope>NUCLEOTIDE SEQUENCE [LARGE SCALE GENOMIC DNA]</scope>
    <source>
        <strain evidence="6">JCM 18423</strain>
    </source>
</reference>
<keyword evidence="3" id="KW-0460">Magnesium</keyword>
<evidence type="ECO:0000313" key="5">
    <source>
        <dbReference type="EMBL" id="GAA5088575.1"/>
    </source>
</evidence>
<keyword evidence="2 5" id="KW-0548">Nucleotidyltransferase</keyword>
<evidence type="ECO:0000313" key="6">
    <source>
        <dbReference type="Proteomes" id="UP001500227"/>
    </source>
</evidence>
<dbReference type="InterPro" id="IPR050065">
    <property type="entry name" value="GlmU-like"/>
</dbReference>
<dbReference type="PANTHER" id="PTHR43584">
    <property type="entry name" value="NUCLEOTIDYL TRANSFERASE"/>
    <property type="match status" value="1"/>
</dbReference>
<dbReference type="Proteomes" id="UP001500227">
    <property type="component" value="Unassembled WGS sequence"/>
</dbReference>
<name>A0ABP9M3E5_9BURK</name>
<feature type="domain" description="MobA-like NTP transferase" evidence="4">
    <location>
        <begin position="3"/>
        <end position="126"/>
    </location>
</feature>
<dbReference type="EMBL" id="BAABKD010000008">
    <property type="protein sequence ID" value="GAA5088575.1"/>
    <property type="molecule type" value="Genomic_DNA"/>
</dbReference>
<dbReference type="Pfam" id="PF12804">
    <property type="entry name" value="NTP_transf_3"/>
    <property type="match status" value="1"/>
</dbReference>
<sequence length="252" mass="28591">MKVIILAAGQGTRLRPLTNNRPKCMVELKGKPLLHHQLDALKQCGVEDKDIALVAGYLQEKLVAPGLAQYRNDLYDQTNMVATLFAAEEFMQPNEDLIISYGDIVFEPRVFQKLLATEGDIVVAADLDWYDLWKMRMENPLDDAETFKMTDEGKVLELGKKPQTPEDAQAQYIGLIKISANKVADFINHYKKMDKTATYDGKDYNNMYMTSLLQHLIDSGWHAQAALINNGWLEVDSVEDLKAYEAQEDLFL</sequence>
<protein>
    <submittedName>
        <fullName evidence="5">CTP:phosphoglutamine cytidylyltransferase</fullName>
    </submittedName>
</protein>
<dbReference type="InterPro" id="IPR025877">
    <property type="entry name" value="MobA-like_NTP_Trfase"/>
</dbReference>
<keyword evidence="6" id="KW-1185">Reference proteome</keyword>
<evidence type="ECO:0000259" key="4">
    <source>
        <dbReference type="Pfam" id="PF12804"/>
    </source>
</evidence>
<dbReference type="SUPFAM" id="SSF53448">
    <property type="entry name" value="Nucleotide-diphospho-sugar transferases"/>
    <property type="match status" value="1"/>
</dbReference>
<keyword evidence="1" id="KW-0808">Transferase</keyword>